<dbReference type="InterPro" id="IPR001611">
    <property type="entry name" value="Leu-rich_rpt"/>
</dbReference>
<dbReference type="RefSeq" id="XP_032827846.1">
    <property type="nucleotide sequence ID" value="XM_032971955.1"/>
</dbReference>
<evidence type="ECO:0000256" key="4">
    <source>
        <dbReference type="SAM" id="MobiDB-lite"/>
    </source>
</evidence>
<proteinExistence type="predicted"/>
<dbReference type="Pfam" id="PF13516">
    <property type="entry name" value="LRR_6"/>
    <property type="match status" value="2"/>
</dbReference>
<evidence type="ECO:0000313" key="6">
    <source>
        <dbReference type="RefSeq" id="XP_032827846.1"/>
    </source>
</evidence>
<evidence type="ECO:0000256" key="2">
    <source>
        <dbReference type="ARBA" id="ARBA00022614"/>
    </source>
</evidence>
<dbReference type="InterPro" id="IPR027038">
    <property type="entry name" value="RanGap"/>
</dbReference>
<dbReference type="PANTHER" id="PTHR24113">
    <property type="entry name" value="RAN GTPASE-ACTIVATING PROTEIN 1"/>
    <property type="match status" value="1"/>
</dbReference>
<accession>A0AAJ7U107</accession>
<feature type="compositionally biased region" description="Basic residues" evidence="4">
    <location>
        <begin position="296"/>
        <end position="311"/>
    </location>
</feature>
<dbReference type="GO" id="GO:0048471">
    <property type="term" value="C:perinuclear region of cytoplasm"/>
    <property type="evidence" value="ECO:0007669"/>
    <property type="project" value="TreeGrafter"/>
</dbReference>
<reference evidence="6 7" key="1">
    <citation type="submission" date="2025-04" db="UniProtKB">
        <authorList>
            <consortium name="RefSeq"/>
        </authorList>
    </citation>
    <scope>IDENTIFICATION</scope>
    <source>
        <tissue evidence="6 7">Sperm</tissue>
    </source>
</reference>
<dbReference type="GO" id="GO:0031267">
    <property type="term" value="F:small GTPase binding"/>
    <property type="evidence" value="ECO:0007669"/>
    <property type="project" value="TreeGrafter"/>
</dbReference>
<dbReference type="Proteomes" id="UP001318040">
    <property type="component" value="Chromosome 47"/>
</dbReference>
<keyword evidence="3" id="KW-0677">Repeat</keyword>
<dbReference type="SUPFAM" id="SSF52047">
    <property type="entry name" value="RNI-like"/>
    <property type="match status" value="1"/>
</dbReference>
<sequence>MVGKIKKSGANARRGKGGKAAGAADAGVVLKRFLRTYDKHCAATESTPSAPLRLVLKAHADAGTLVNKFVVAQADGSIGPSVLLQPLLLTIRDERYMQGKELCVLDVPLTNQDIAELSLLLEMRGKTWYPFARLVLSDCALDVWSMGRLARALRTSILTHLHLDYNRIGDTGALALVQGLAGNAQMLSLSLCYCGLGPPSGAPLASLVTSTAIVEVYLDGNDLRCEGATELVRPLVEHAERVAATRPRLDVGDGEDLAKQLLDAPDKSGVRSAVSLLDEGEQPAQVPVDPSGSSIAKRKKSRRGARRKKKGPEKAEVGPWLRELHLSDNGIDGLGAGRQTAPLDFSMLLARLIRLSDALQELDLDDNDVGELGGRQILEALKQRKEAKRLPIKMRVTARMSPDTFSAILKYSGKVKKARRGKKKKKK</sequence>
<dbReference type="PANTHER" id="PTHR24113:SF12">
    <property type="entry name" value="RAN GTPASE-ACTIVATING PROTEIN 1"/>
    <property type="match status" value="1"/>
</dbReference>
<dbReference type="SMART" id="SM00368">
    <property type="entry name" value="LRR_RI"/>
    <property type="match status" value="3"/>
</dbReference>
<protein>
    <submittedName>
        <fullName evidence="6 7">Uncharacterized protein LOC116952534</fullName>
    </submittedName>
</protein>
<gene>
    <name evidence="6 7" type="primary">LOC116952534</name>
</gene>
<keyword evidence="2" id="KW-0433">Leucine-rich repeat</keyword>
<feature type="region of interest" description="Disordered" evidence="4">
    <location>
        <begin position="277"/>
        <end position="318"/>
    </location>
</feature>
<evidence type="ECO:0000256" key="1">
    <source>
        <dbReference type="ARBA" id="ARBA00022468"/>
    </source>
</evidence>
<dbReference type="AlphaFoldDB" id="A0AAJ7U107"/>
<dbReference type="GO" id="GO:0005634">
    <property type="term" value="C:nucleus"/>
    <property type="evidence" value="ECO:0007669"/>
    <property type="project" value="TreeGrafter"/>
</dbReference>
<dbReference type="GO" id="GO:0006913">
    <property type="term" value="P:nucleocytoplasmic transport"/>
    <property type="evidence" value="ECO:0007669"/>
    <property type="project" value="TreeGrafter"/>
</dbReference>
<dbReference type="KEGG" id="pmrn:116952534"/>
<keyword evidence="1" id="KW-0343">GTPase activation</keyword>
<evidence type="ECO:0000256" key="3">
    <source>
        <dbReference type="ARBA" id="ARBA00022737"/>
    </source>
</evidence>
<dbReference type="GO" id="GO:0005829">
    <property type="term" value="C:cytosol"/>
    <property type="evidence" value="ECO:0007669"/>
    <property type="project" value="TreeGrafter"/>
</dbReference>
<evidence type="ECO:0000313" key="5">
    <source>
        <dbReference type="Proteomes" id="UP001318040"/>
    </source>
</evidence>
<dbReference type="InterPro" id="IPR032675">
    <property type="entry name" value="LRR_dom_sf"/>
</dbReference>
<dbReference type="GO" id="GO:0005096">
    <property type="term" value="F:GTPase activator activity"/>
    <property type="evidence" value="ECO:0007669"/>
    <property type="project" value="UniProtKB-KW"/>
</dbReference>
<dbReference type="RefSeq" id="XP_032827848.1">
    <property type="nucleotide sequence ID" value="XM_032971957.1"/>
</dbReference>
<name>A0AAJ7U107_PETMA</name>
<dbReference type="Gene3D" id="3.80.10.10">
    <property type="entry name" value="Ribonuclease Inhibitor"/>
    <property type="match status" value="2"/>
</dbReference>
<keyword evidence="5" id="KW-1185">Reference proteome</keyword>
<evidence type="ECO:0000313" key="7">
    <source>
        <dbReference type="RefSeq" id="XP_032827848.1"/>
    </source>
</evidence>
<organism evidence="5 7">
    <name type="scientific">Petromyzon marinus</name>
    <name type="common">Sea lamprey</name>
    <dbReference type="NCBI Taxonomy" id="7757"/>
    <lineage>
        <taxon>Eukaryota</taxon>
        <taxon>Metazoa</taxon>
        <taxon>Chordata</taxon>
        <taxon>Craniata</taxon>
        <taxon>Vertebrata</taxon>
        <taxon>Cyclostomata</taxon>
        <taxon>Hyperoartia</taxon>
        <taxon>Petromyzontiformes</taxon>
        <taxon>Petromyzontidae</taxon>
        <taxon>Petromyzon</taxon>
    </lineage>
</organism>